<dbReference type="EMBL" id="KK198763">
    <property type="protein sequence ID" value="KCW49768.1"/>
    <property type="molecule type" value="Genomic_DNA"/>
</dbReference>
<dbReference type="InParanoid" id="A0A059A7G3"/>
<dbReference type="FunCoup" id="A0A059A7G3">
    <property type="interactions" value="325"/>
</dbReference>
<dbReference type="Proteomes" id="UP000030711">
    <property type="component" value="Unassembled WGS sequence"/>
</dbReference>
<dbReference type="KEGG" id="egr:104426571"/>
<feature type="chain" id="PRO_5042325609" evidence="1">
    <location>
        <begin position="31"/>
        <end position="162"/>
    </location>
</feature>
<protein>
    <submittedName>
        <fullName evidence="3">Uncharacterized protein</fullName>
    </submittedName>
</protein>
<dbReference type="PANTHER" id="PTHR33210:SF16">
    <property type="entry name" value="OS04G0517000 PROTEIN"/>
    <property type="match status" value="1"/>
</dbReference>
<dbReference type="STRING" id="71139.A0A059A7G3"/>
<evidence type="ECO:0000256" key="1">
    <source>
        <dbReference type="SAM" id="SignalP"/>
    </source>
</evidence>
<dbReference type="PANTHER" id="PTHR33210">
    <property type="entry name" value="PROTODERMAL FACTOR 1"/>
    <property type="match status" value="1"/>
</dbReference>
<dbReference type="InterPro" id="IPR039923">
    <property type="entry name" value="Protodermal_1"/>
</dbReference>
<proteinExistence type="predicted"/>
<dbReference type="AlphaFoldDB" id="A0A059A7G3"/>
<gene>
    <name evidence="3" type="ORF">EUGRSUZ_K03259</name>
    <name evidence="2" type="ORF">EUGRSUZ_L02952</name>
</gene>
<dbReference type="EMBL" id="MU849885">
    <property type="protein sequence ID" value="KAK2631403.1"/>
    <property type="molecule type" value="Genomic_DNA"/>
</dbReference>
<evidence type="ECO:0000313" key="4">
    <source>
        <dbReference type="Proteomes" id="UP000030711"/>
    </source>
</evidence>
<feature type="signal peptide" evidence="1">
    <location>
        <begin position="1"/>
        <end position="30"/>
    </location>
</feature>
<sequence>MGMARSLVGRTLAAALALLFLLSVAALSSAAPPPSRGRKLGFFYTRTRGRCTPQYWSSGREKWPRMLPRKSTVSRAFGSRAIGERYGGDLTVWESTAGVVGGGDAYGRLVKQASAALLNSYARKGFAYSAWEVKTLLIQALASPQAAAAQADRFAVANEACN</sequence>
<reference evidence="2" key="3">
    <citation type="submission" date="2023-04" db="EMBL/GenBank/DDBJ databases">
        <title>WGS assembly of Eucalyptus grandis.</title>
        <authorList>
            <person name="Myburg A."/>
            <person name="Grattapaglia D."/>
            <person name="Tuskan G."/>
            <person name="Hellsten U."/>
            <person name="Hayes R."/>
            <person name="Grimwood J."/>
            <person name="Jenkins J."/>
            <person name="Lindquist E."/>
            <person name="Tice H."/>
            <person name="Bauer D."/>
            <person name="Goodstein D."/>
            <person name="Dubchak I."/>
            <person name="Poliakov A."/>
            <person name="Mizrachi E."/>
            <person name="Kullan A."/>
            <person name="Hussey S."/>
            <person name="Pinard D."/>
            <person name="Van D."/>
            <person name="Singh P."/>
            <person name="Van J."/>
            <person name="Silva-Junior O."/>
            <person name="Togawa R."/>
            <person name="Pappas M."/>
            <person name="Faria D."/>
            <person name="Sansaloni C."/>
            <person name="Petroli C."/>
            <person name="Yang X."/>
            <person name="Ranjan P."/>
            <person name="Tschaplinski T."/>
            <person name="Ye C."/>
            <person name="Li T."/>
            <person name="Sterck L."/>
            <person name="Vanneste K."/>
            <person name="Murat F."/>
            <person name="Soler M."/>
            <person name="Clemente H."/>
            <person name="Saidi N."/>
            <person name="Cassan-Wang H."/>
            <person name="Dunand C."/>
            <person name="Hefer C."/>
            <person name="Bornberg-Bauer E."/>
            <person name="Kersting A."/>
            <person name="Vining K."/>
            <person name="Amarasinghe V."/>
            <person name="Ranik M."/>
            <person name="Naithani S."/>
            <person name="Elser J."/>
            <person name="Boyd A."/>
            <person name="Liston A."/>
            <person name="Spatafora J."/>
            <person name="Dharmwardhana P."/>
            <person name="Raja R."/>
            <person name="Sullivan C."/>
            <person name="Romanel E."/>
            <person name="Alves-Ferreira M."/>
            <person name="Kulheim C."/>
            <person name="Foley W."/>
            <person name="Carocha V."/>
            <person name="Paiva J."/>
            <person name="Kudrna D."/>
            <person name="Brommonschenkel S."/>
            <person name="Pasquali G."/>
            <person name="Byrne M."/>
            <person name="Rigault P."/>
            <person name="Tibbits J."/>
            <person name="Spokevicius A."/>
            <person name="Jones R."/>
            <person name="Steane D."/>
            <person name="Vaillancourt R."/>
            <person name="Potts B."/>
            <person name="Joubert F."/>
            <person name="Barry K."/>
            <person name="Pappas G."/>
            <person name="Strauss S."/>
            <person name="Jaiswal P."/>
            <person name="Grima-Pettenati J."/>
            <person name="Salse J."/>
            <person name="Van D."/>
            <person name="Rokhsar D."/>
            <person name="Schmutz J."/>
        </authorList>
    </citation>
    <scope>NUCLEOTIDE SEQUENCE</scope>
    <source>
        <tissue evidence="2">Leaf extractions</tissue>
    </source>
</reference>
<organism evidence="3">
    <name type="scientific">Eucalyptus grandis</name>
    <name type="common">Flooded gum</name>
    <dbReference type="NCBI Taxonomy" id="71139"/>
    <lineage>
        <taxon>Eukaryota</taxon>
        <taxon>Viridiplantae</taxon>
        <taxon>Streptophyta</taxon>
        <taxon>Embryophyta</taxon>
        <taxon>Tracheophyta</taxon>
        <taxon>Spermatophyta</taxon>
        <taxon>Magnoliopsida</taxon>
        <taxon>eudicotyledons</taxon>
        <taxon>Gunneridae</taxon>
        <taxon>Pentapetalae</taxon>
        <taxon>rosids</taxon>
        <taxon>malvids</taxon>
        <taxon>Myrtales</taxon>
        <taxon>Myrtaceae</taxon>
        <taxon>Myrtoideae</taxon>
        <taxon>Eucalypteae</taxon>
        <taxon>Eucalyptus</taxon>
    </lineage>
</organism>
<evidence type="ECO:0000313" key="3">
    <source>
        <dbReference type="EMBL" id="KCW49768.1"/>
    </source>
</evidence>
<reference evidence="3" key="1">
    <citation type="submission" date="2013-07" db="EMBL/GenBank/DDBJ databases">
        <title>The genome of Eucalyptus grandis.</title>
        <authorList>
            <person name="Schmutz J."/>
            <person name="Hayes R."/>
            <person name="Myburg A."/>
            <person name="Tuskan G."/>
            <person name="Grattapaglia D."/>
            <person name="Rokhsar D.S."/>
        </authorList>
    </citation>
    <scope>NUCLEOTIDE SEQUENCE</scope>
    <source>
        <tissue evidence="3">Leaf extractions</tissue>
    </source>
</reference>
<accession>A0A059A7G3</accession>
<keyword evidence="1" id="KW-0732">Signal</keyword>
<dbReference type="eggNOG" id="KOG2580">
    <property type="taxonomic scope" value="Eukaryota"/>
</dbReference>
<dbReference type="OMA" id="RCTAQFW"/>
<dbReference type="Gramene" id="KCW49768">
    <property type="protein sequence ID" value="KCW49768"/>
    <property type="gene ID" value="EUGRSUZ_K03259"/>
</dbReference>
<evidence type="ECO:0000313" key="2">
    <source>
        <dbReference type="EMBL" id="KAK2631403.1"/>
    </source>
</evidence>
<dbReference type="OrthoDB" id="1939167at2759"/>
<reference evidence="2" key="4">
    <citation type="submission" date="2023-07" db="EMBL/GenBank/DDBJ databases">
        <authorList>
            <person name="Myburg A.A."/>
            <person name="Grattapaglia D."/>
            <person name="Tuskan G.A."/>
            <person name="Hellsten U."/>
            <person name="Hayes R.D."/>
            <person name="Grimwood J."/>
            <person name="Jenkins J."/>
            <person name="Lindquist E."/>
            <person name="Tice H."/>
            <person name="Bauer D."/>
            <person name="Goodstein D.M."/>
            <person name="Dubchak I."/>
            <person name="Poliakov A."/>
            <person name="Mizrachi E."/>
            <person name="Kullan A.R."/>
            <person name="Hussey S.G."/>
            <person name="Pinard D."/>
            <person name="Van D.M."/>
            <person name="Singh P."/>
            <person name="Van J.I."/>
            <person name="Silva-Junior O.B."/>
            <person name="Togawa R.C."/>
            <person name="Pappas M.R."/>
            <person name="Faria D.A."/>
            <person name="Sansaloni C.P."/>
            <person name="Petroli C.D."/>
            <person name="Yang X."/>
            <person name="Ranjan P."/>
            <person name="Tschaplinski T.J."/>
            <person name="Ye C.Y."/>
            <person name="Li T."/>
            <person name="Sterck L."/>
            <person name="Vanneste K."/>
            <person name="Murat F."/>
            <person name="Soler M."/>
            <person name="Clemente H.S."/>
            <person name="Saidi N."/>
            <person name="Cassan-Wang H."/>
            <person name="Dunand C."/>
            <person name="Hefer C.A."/>
            <person name="Bornberg-Bauer E."/>
            <person name="Kersting A.R."/>
            <person name="Vining K."/>
            <person name="Amarasinghe V."/>
            <person name="Ranik M."/>
            <person name="Naithani S."/>
            <person name="Elser J."/>
            <person name="Boyd A.E."/>
            <person name="Liston A."/>
            <person name="Spatafora J.W."/>
            <person name="Dharmwardhana P."/>
            <person name="Raja R."/>
            <person name="Sullivan C."/>
            <person name="Romanel E."/>
            <person name="Alves-Ferreira M."/>
            <person name="Kulheim C."/>
            <person name="Foley W."/>
            <person name="Carocha V."/>
            <person name="Paiva J."/>
            <person name="Kudrna D."/>
            <person name="Brommonschenkel S.H."/>
            <person name="Pasquali G."/>
            <person name="Byrne M."/>
            <person name="Rigault P."/>
            <person name="Tibbits J."/>
            <person name="Spokevicius A."/>
            <person name="Jones R.C."/>
            <person name="Steane D.A."/>
            <person name="Vaillancourt R.E."/>
            <person name="Potts B.M."/>
            <person name="Joubert F."/>
            <person name="Barry K."/>
            <person name="Pappas G.J."/>
            <person name="Strauss S.H."/>
            <person name="Jaiswal P."/>
            <person name="Grima-Pettenati J."/>
            <person name="Salse J."/>
            <person name="Van D.P."/>
            <person name="Rokhsar D.S."/>
            <person name="Schmutz J."/>
        </authorList>
    </citation>
    <scope>NUCLEOTIDE SEQUENCE</scope>
    <source>
        <tissue evidence="2">Leaf extractions</tissue>
    </source>
</reference>
<keyword evidence="4" id="KW-1185">Reference proteome</keyword>
<name>A0A059A7G3_EUCGR</name>
<reference evidence="2" key="2">
    <citation type="journal article" date="2014" name="Nature">
        <title>The genome of Eucalyptus grandis.</title>
        <authorList>
            <person name="Myburg A.A."/>
            <person name="Grattapaglia D."/>
            <person name="Tuskan G.A."/>
            <person name="Hellsten U."/>
            <person name="Hayes R.D."/>
            <person name="Grimwood J."/>
            <person name="Jenkins J."/>
            <person name="Lindquist E."/>
            <person name="Tice H."/>
            <person name="Bauer D."/>
            <person name="Goodstein D.M."/>
            <person name="Dubchak I."/>
            <person name="Poliakov A."/>
            <person name="Mizrachi E."/>
            <person name="Kullan A.R."/>
            <person name="Hussey S.G."/>
            <person name="Pinard D."/>
            <person name="van der Merwe K."/>
            <person name="Singh P."/>
            <person name="van Jaarsveld I."/>
            <person name="Silva-Junior O.B."/>
            <person name="Togawa R.C."/>
            <person name="Pappas M.R."/>
            <person name="Faria D.A."/>
            <person name="Sansaloni C.P."/>
            <person name="Petroli C.D."/>
            <person name="Yang X."/>
            <person name="Ranjan P."/>
            <person name="Tschaplinski T.J."/>
            <person name="Ye C.Y."/>
            <person name="Li T."/>
            <person name="Sterck L."/>
            <person name="Vanneste K."/>
            <person name="Murat F."/>
            <person name="Soler M."/>
            <person name="Clemente H.S."/>
            <person name="Saidi N."/>
            <person name="Cassan-Wang H."/>
            <person name="Dunand C."/>
            <person name="Hefer C.A."/>
            <person name="Bornberg-Bauer E."/>
            <person name="Kersting A.R."/>
            <person name="Vining K."/>
            <person name="Amarasinghe V."/>
            <person name="Ranik M."/>
            <person name="Naithani S."/>
            <person name="Elser J."/>
            <person name="Boyd A.E."/>
            <person name="Liston A."/>
            <person name="Spatafora J.W."/>
            <person name="Dharmwardhana P."/>
            <person name="Raja R."/>
            <person name="Sullivan C."/>
            <person name="Romanel E."/>
            <person name="Alves-Ferreira M."/>
            <person name="Kulheim C."/>
            <person name="Foley W."/>
            <person name="Carocha V."/>
            <person name="Paiva J."/>
            <person name="Kudrna D."/>
            <person name="Brommonschenkel S.H."/>
            <person name="Pasquali G."/>
            <person name="Byrne M."/>
            <person name="Rigault P."/>
            <person name="Tibbits J."/>
            <person name="Spokevicius A."/>
            <person name="Jones R.C."/>
            <person name="Steane D.A."/>
            <person name="Vaillancourt R.E."/>
            <person name="Potts B.M."/>
            <person name="Joubert F."/>
            <person name="Barry K."/>
            <person name="Pappas G.J."/>
            <person name="Strauss S.H."/>
            <person name="Jaiswal P."/>
            <person name="Grima-Pettenati J."/>
            <person name="Salse J."/>
            <person name="Van de Peer Y."/>
            <person name="Rokhsar D.S."/>
            <person name="Schmutz J."/>
        </authorList>
    </citation>
    <scope>NUCLEOTIDE SEQUENCE</scope>
    <source>
        <tissue evidence="2">Leaf extractions</tissue>
    </source>
</reference>